<dbReference type="PANTHER" id="PTHR30606:SF10">
    <property type="entry name" value="PHOSPHATIDYLINOSITOL MANNOSIDE ACYLTRANSFERASE"/>
    <property type="match status" value="1"/>
</dbReference>
<keyword evidence="3" id="KW-0997">Cell inner membrane</keyword>
<sequence>MFLFFLKLLAKLPLRWLHALGRFLGVVVYLLPGRYRQRIQKNAAQAGYSGAGFARRAAAETGAMIMETPKVWLEPATCLARCSTQDEHIVAAALAEQRGILYLTPHLGCFEITARALIKHGPITVMFRPPRQQFIEPAMQASRNMPGLHAVPASVRGIREFLKALRRNEAVGMLPDQVPSTGDGIWAPFFGKPAYTMTLAAKLALQANVPIVLTAGERLPKGQGWRIHYVRLTLPDDPTVENTVYAINEAMEHLIQRFPSQYLWSYNRYKIPPEAPAIPPSFTS</sequence>
<dbReference type="GO" id="GO:0009247">
    <property type="term" value="P:glycolipid biosynthetic process"/>
    <property type="evidence" value="ECO:0007669"/>
    <property type="project" value="UniProtKB-ARBA"/>
</dbReference>
<dbReference type="EMBL" id="DYTQ01000042">
    <property type="protein sequence ID" value="HJH23534.1"/>
    <property type="molecule type" value="Genomic_DNA"/>
</dbReference>
<evidence type="ECO:0000256" key="5">
    <source>
        <dbReference type="ARBA" id="ARBA00023136"/>
    </source>
</evidence>
<comment type="caution">
    <text evidence="7">The sequence shown here is derived from an EMBL/GenBank/DDBJ whole genome shotgun (WGS) entry which is preliminary data.</text>
</comment>
<proteinExistence type="predicted"/>
<keyword evidence="2" id="KW-1003">Cell membrane</keyword>
<gene>
    <name evidence="7" type="ORF">K8U84_03165</name>
</gene>
<dbReference type="AlphaFoldDB" id="A0A9D2VFD5"/>
<evidence type="ECO:0000256" key="3">
    <source>
        <dbReference type="ARBA" id="ARBA00022519"/>
    </source>
</evidence>
<dbReference type="Pfam" id="PF03279">
    <property type="entry name" value="Lip_A_acyltrans"/>
    <property type="match status" value="1"/>
</dbReference>
<organism evidence="7 8">
    <name type="scientific">Paenalcaligenes hominis</name>
    <dbReference type="NCBI Taxonomy" id="643674"/>
    <lineage>
        <taxon>Bacteria</taxon>
        <taxon>Pseudomonadati</taxon>
        <taxon>Pseudomonadota</taxon>
        <taxon>Betaproteobacteria</taxon>
        <taxon>Burkholderiales</taxon>
        <taxon>Alcaligenaceae</taxon>
        <taxon>Paenalcaligenes</taxon>
    </lineage>
</organism>
<dbReference type="PANTHER" id="PTHR30606">
    <property type="entry name" value="LIPID A BIOSYNTHESIS LAUROYL ACYLTRANSFERASE"/>
    <property type="match status" value="1"/>
</dbReference>
<dbReference type="CDD" id="cd07984">
    <property type="entry name" value="LPLAT_LABLAT-like"/>
    <property type="match status" value="1"/>
</dbReference>
<dbReference type="Proteomes" id="UP000700248">
    <property type="component" value="Unassembled WGS sequence"/>
</dbReference>
<evidence type="ECO:0000256" key="6">
    <source>
        <dbReference type="ARBA" id="ARBA00023315"/>
    </source>
</evidence>
<dbReference type="GO" id="GO:0016746">
    <property type="term" value="F:acyltransferase activity"/>
    <property type="evidence" value="ECO:0007669"/>
    <property type="project" value="UniProtKB-KW"/>
</dbReference>
<keyword evidence="6 7" id="KW-0012">Acyltransferase</keyword>
<keyword evidence="5" id="KW-0472">Membrane</keyword>
<reference evidence="7" key="1">
    <citation type="journal article" date="2021" name="PeerJ">
        <title>Extensive microbial diversity within the chicken gut microbiome revealed by metagenomics and culture.</title>
        <authorList>
            <person name="Gilroy R."/>
            <person name="Ravi A."/>
            <person name="Getino M."/>
            <person name="Pursley I."/>
            <person name="Horton D.L."/>
            <person name="Alikhan N.F."/>
            <person name="Baker D."/>
            <person name="Gharbi K."/>
            <person name="Hall N."/>
            <person name="Watson M."/>
            <person name="Adriaenssens E.M."/>
            <person name="Foster-Nyarko E."/>
            <person name="Jarju S."/>
            <person name="Secka A."/>
            <person name="Antonio M."/>
            <person name="Oren A."/>
            <person name="Chaudhuri R.R."/>
            <person name="La Ragione R."/>
            <person name="Hildebrand F."/>
            <person name="Pallen M.J."/>
        </authorList>
    </citation>
    <scope>NUCLEOTIDE SEQUENCE</scope>
    <source>
        <strain evidence="7">CHK175-13533</strain>
    </source>
</reference>
<evidence type="ECO:0000313" key="8">
    <source>
        <dbReference type="Proteomes" id="UP000700248"/>
    </source>
</evidence>
<dbReference type="GO" id="GO:0005886">
    <property type="term" value="C:plasma membrane"/>
    <property type="evidence" value="ECO:0007669"/>
    <property type="project" value="UniProtKB-SubCell"/>
</dbReference>
<dbReference type="PIRSF" id="PIRSF026649">
    <property type="entry name" value="MsbB"/>
    <property type="match status" value="1"/>
</dbReference>
<dbReference type="InterPro" id="IPR004960">
    <property type="entry name" value="LipA_acyltrans"/>
</dbReference>
<evidence type="ECO:0000256" key="4">
    <source>
        <dbReference type="ARBA" id="ARBA00022679"/>
    </source>
</evidence>
<protein>
    <submittedName>
        <fullName evidence="7">Lysophospholipid acyltransferase family protein</fullName>
    </submittedName>
</protein>
<reference evidence="7" key="2">
    <citation type="submission" date="2021-09" db="EMBL/GenBank/DDBJ databases">
        <authorList>
            <person name="Gilroy R."/>
        </authorList>
    </citation>
    <scope>NUCLEOTIDE SEQUENCE</scope>
    <source>
        <strain evidence="7">CHK175-13533</strain>
    </source>
</reference>
<name>A0A9D2VFD5_9BURK</name>
<evidence type="ECO:0000256" key="2">
    <source>
        <dbReference type="ARBA" id="ARBA00022475"/>
    </source>
</evidence>
<accession>A0A9D2VFD5</accession>
<evidence type="ECO:0000313" key="7">
    <source>
        <dbReference type="EMBL" id="HJH23534.1"/>
    </source>
</evidence>
<comment type="subcellular location">
    <subcellularLocation>
        <location evidence="1">Cell inner membrane</location>
    </subcellularLocation>
</comment>
<evidence type="ECO:0000256" key="1">
    <source>
        <dbReference type="ARBA" id="ARBA00004533"/>
    </source>
</evidence>
<keyword evidence="4" id="KW-0808">Transferase</keyword>
<dbReference type="NCBIfam" id="NF006487">
    <property type="entry name" value="PRK08905.1"/>
    <property type="match status" value="1"/>
</dbReference>